<feature type="domain" description="SCP" evidence="3">
    <location>
        <begin position="192"/>
        <end position="308"/>
    </location>
</feature>
<dbReference type="Gene3D" id="3.40.33.10">
    <property type="entry name" value="CAP"/>
    <property type="match status" value="1"/>
</dbReference>
<keyword evidence="5" id="KW-1185">Reference proteome</keyword>
<dbReference type="EMBL" id="JANKAS010000002">
    <property type="protein sequence ID" value="MCR1897942.1"/>
    <property type="molecule type" value="Genomic_DNA"/>
</dbReference>
<accession>A0AAE3HCL1</accession>
<proteinExistence type="predicted"/>
<reference evidence="4" key="1">
    <citation type="submission" date="2022-07" db="EMBL/GenBank/DDBJ databases">
        <title>Enhanced cultured diversity of the mouse gut microbiota enables custom-made synthetic communities.</title>
        <authorList>
            <person name="Afrizal A."/>
        </authorList>
    </citation>
    <scope>NUCLEOTIDE SEQUENCE</scope>
    <source>
        <strain evidence="4">DSM 28593</strain>
    </source>
</reference>
<evidence type="ECO:0000313" key="5">
    <source>
        <dbReference type="Proteomes" id="UP001205748"/>
    </source>
</evidence>
<feature type="signal peptide" evidence="2">
    <location>
        <begin position="1"/>
        <end position="25"/>
    </location>
</feature>
<keyword evidence="2" id="KW-0732">Signal</keyword>
<dbReference type="Pfam" id="PF00188">
    <property type="entry name" value="CAP"/>
    <property type="match status" value="1"/>
</dbReference>
<dbReference type="RefSeq" id="WP_257529408.1">
    <property type="nucleotide sequence ID" value="NZ_JANKAS010000002.1"/>
</dbReference>
<evidence type="ECO:0000256" key="2">
    <source>
        <dbReference type="SAM" id="SignalP"/>
    </source>
</evidence>
<dbReference type="InterPro" id="IPR014258">
    <property type="entry name" value="CAP_domain_YkwD-like"/>
</dbReference>
<dbReference type="CDD" id="cd05379">
    <property type="entry name" value="CAP_bacterial"/>
    <property type="match status" value="1"/>
</dbReference>
<dbReference type="AlphaFoldDB" id="A0AAE3HCL1"/>
<dbReference type="InterPro" id="IPR014044">
    <property type="entry name" value="CAP_dom"/>
</dbReference>
<name>A0AAE3HCL1_9FIRM</name>
<dbReference type="NCBIfam" id="TIGR02909">
    <property type="entry name" value="spore_YkwD"/>
    <property type="match status" value="1"/>
</dbReference>
<evidence type="ECO:0000313" key="4">
    <source>
        <dbReference type="EMBL" id="MCR1897942.1"/>
    </source>
</evidence>
<dbReference type="Proteomes" id="UP001205748">
    <property type="component" value="Unassembled WGS sequence"/>
</dbReference>
<gene>
    <name evidence="4" type="ORF">NSA47_02935</name>
</gene>
<feature type="region of interest" description="Disordered" evidence="1">
    <location>
        <begin position="75"/>
        <end position="182"/>
    </location>
</feature>
<comment type="caution">
    <text evidence="4">The sequence shown here is derived from an EMBL/GenBank/DDBJ whole genome shotgun (WGS) entry which is preliminary data.</text>
</comment>
<dbReference type="InterPro" id="IPR035940">
    <property type="entry name" value="CAP_sf"/>
</dbReference>
<evidence type="ECO:0000259" key="3">
    <source>
        <dbReference type="Pfam" id="PF00188"/>
    </source>
</evidence>
<organism evidence="4 5">
    <name type="scientific">Irregularibacter muris</name>
    <dbReference type="NCBI Taxonomy" id="1796619"/>
    <lineage>
        <taxon>Bacteria</taxon>
        <taxon>Bacillati</taxon>
        <taxon>Bacillota</taxon>
        <taxon>Clostridia</taxon>
        <taxon>Eubacteriales</taxon>
        <taxon>Eubacteriaceae</taxon>
        <taxon>Irregularibacter</taxon>
    </lineage>
</organism>
<evidence type="ECO:0000256" key="1">
    <source>
        <dbReference type="SAM" id="MobiDB-lite"/>
    </source>
</evidence>
<feature type="compositionally biased region" description="Polar residues" evidence="1">
    <location>
        <begin position="76"/>
        <end position="86"/>
    </location>
</feature>
<protein>
    <submittedName>
        <fullName evidence="4">CAP domain-containing protein</fullName>
    </submittedName>
</protein>
<dbReference type="SUPFAM" id="SSF55797">
    <property type="entry name" value="PR-1-like"/>
    <property type="match status" value="1"/>
</dbReference>
<dbReference type="PANTHER" id="PTHR31157:SF1">
    <property type="entry name" value="SCP DOMAIN-CONTAINING PROTEIN"/>
    <property type="match status" value="1"/>
</dbReference>
<feature type="chain" id="PRO_5042121508" evidence="2">
    <location>
        <begin position="26"/>
        <end position="311"/>
    </location>
</feature>
<sequence>MKNRVVATIVLALVGLMVFAPMASAQIFYFSSGNNTSDNHIQPIKLSAGTIGSYKGFLDTNNIFYFLNHRFINRPVQPSNPTTPEQPSKPDPKPEQPTTPEQPSKPDPKPEQPTTPEQPSKPDPKPEQPTTPEQPSKPDPKPEQPTTPEQPNKPDPKPEQPTTPEQPNKPDPKPPVSGGTNNTVNAEELKMLEYVNSERAKAGVAPLQMDTEVAKVAEIKSQDMVDKNYFSHTSPTYGSPFDMMKSFGIKYRTAGENIAKNSTMLKAHQALMNSEGHRQNILNPNYTHMGIGIVQNKSTSGITVTQMFIGK</sequence>
<dbReference type="PANTHER" id="PTHR31157">
    <property type="entry name" value="SCP DOMAIN-CONTAINING PROTEIN"/>
    <property type="match status" value="1"/>
</dbReference>